<dbReference type="SUPFAM" id="SSF53474">
    <property type="entry name" value="alpha/beta-Hydrolases"/>
    <property type="match status" value="1"/>
</dbReference>
<dbReference type="EMBL" id="JAAGRN010000008">
    <property type="protein sequence ID" value="NDY83997.1"/>
    <property type="molecule type" value="Genomic_DNA"/>
</dbReference>
<reference evidence="3" key="1">
    <citation type="submission" date="2020-02" db="EMBL/GenBank/DDBJ databases">
        <authorList>
            <person name="Chen W.-M."/>
        </authorList>
    </citation>
    <scope>NUCLEOTIDE SEQUENCE</scope>
    <source>
        <strain evidence="3">NBD-18</strain>
    </source>
</reference>
<dbReference type="InterPro" id="IPR050300">
    <property type="entry name" value="GDXG_lipolytic_enzyme"/>
</dbReference>
<dbReference type="InterPro" id="IPR049492">
    <property type="entry name" value="BD-FAE-like_dom"/>
</dbReference>
<dbReference type="GO" id="GO:0016787">
    <property type="term" value="F:hydrolase activity"/>
    <property type="evidence" value="ECO:0007669"/>
    <property type="project" value="UniProtKB-KW"/>
</dbReference>
<gene>
    <name evidence="3" type="ORF">G3I67_12230</name>
</gene>
<organism evidence="3">
    <name type="scientific">Sheuella amnicola</name>
    <dbReference type="NCBI Taxonomy" id="2707330"/>
    <lineage>
        <taxon>Bacteria</taxon>
        <taxon>Pseudomonadati</taxon>
        <taxon>Pseudomonadota</taxon>
        <taxon>Betaproteobacteria</taxon>
        <taxon>Burkholderiales</taxon>
        <taxon>Alcaligenaceae</taxon>
        <taxon>Sheuella</taxon>
    </lineage>
</organism>
<evidence type="ECO:0000313" key="3">
    <source>
        <dbReference type="EMBL" id="NDY83997.1"/>
    </source>
</evidence>
<dbReference type="PANTHER" id="PTHR48081">
    <property type="entry name" value="AB HYDROLASE SUPERFAMILY PROTEIN C4A8.06C"/>
    <property type="match status" value="1"/>
</dbReference>
<sequence length="278" mass="31175">MIEKIELQYNPRTTVPDVDIYIRRGEEQSETARKRYPFESDVRYGKGPLADLDFFPSVKRGSPLAIFIHGGYWRGRDKKDYTFVANGLMPSGCAVAVMNYDLCPKVELPDIVLQIKEGLEWIAAQADAWGFDAKNIFVFGHSAGAHLIAAVLAQTGQPYQLAPGIIKKAYLLSGVYNVEPVLHISVNEEVKLRPDQVQAMSPINYKFDPSIDYEVIVGGAEPRDWIGESKNMADHLKRQGCKVGLHILENLNHYSLMFELETPEGFISNIISKDISKT</sequence>
<protein>
    <submittedName>
        <fullName evidence="3">Alpha/beta hydrolase</fullName>
    </submittedName>
</protein>
<dbReference type="InterPro" id="IPR029058">
    <property type="entry name" value="AB_hydrolase_fold"/>
</dbReference>
<dbReference type="Pfam" id="PF20434">
    <property type="entry name" value="BD-FAE"/>
    <property type="match status" value="1"/>
</dbReference>
<proteinExistence type="predicted"/>
<evidence type="ECO:0000259" key="2">
    <source>
        <dbReference type="Pfam" id="PF20434"/>
    </source>
</evidence>
<name>A0A6B2R4N4_9BURK</name>
<feature type="domain" description="BD-FAE-like" evidence="2">
    <location>
        <begin position="58"/>
        <end position="156"/>
    </location>
</feature>
<dbReference type="Gene3D" id="3.40.50.1820">
    <property type="entry name" value="alpha/beta hydrolase"/>
    <property type="match status" value="1"/>
</dbReference>
<dbReference type="PANTHER" id="PTHR48081:SF33">
    <property type="entry name" value="KYNURENINE FORMAMIDASE"/>
    <property type="match status" value="1"/>
</dbReference>
<evidence type="ECO:0000256" key="1">
    <source>
        <dbReference type="ARBA" id="ARBA00022801"/>
    </source>
</evidence>
<accession>A0A6B2R4N4</accession>
<keyword evidence="1 3" id="KW-0378">Hydrolase</keyword>
<comment type="caution">
    <text evidence="3">The sequence shown here is derived from an EMBL/GenBank/DDBJ whole genome shotgun (WGS) entry which is preliminary data.</text>
</comment>
<dbReference type="RefSeq" id="WP_163655742.1">
    <property type="nucleotide sequence ID" value="NZ_JAAGRN010000008.1"/>
</dbReference>
<dbReference type="AlphaFoldDB" id="A0A6B2R4N4"/>